<organism evidence="2 3">
    <name type="scientific">Marininema mesophilum</name>
    <dbReference type="NCBI Taxonomy" id="1048340"/>
    <lineage>
        <taxon>Bacteria</taxon>
        <taxon>Bacillati</taxon>
        <taxon>Bacillota</taxon>
        <taxon>Bacilli</taxon>
        <taxon>Bacillales</taxon>
        <taxon>Thermoactinomycetaceae</taxon>
        <taxon>Marininema</taxon>
    </lineage>
</organism>
<evidence type="ECO:0000256" key="1">
    <source>
        <dbReference type="SAM" id="SignalP"/>
    </source>
</evidence>
<keyword evidence="1" id="KW-0732">Signal</keyword>
<evidence type="ECO:0000313" key="3">
    <source>
        <dbReference type="Proteomes" id="UP000198534"/>
    </source>
</evidence>
<evidence type="ECO:0000313" key="2">
    <source>
        <dbReference type="EMBL" id="SDW00152.1"/>
    </source>
</evidence>
<dbReference type="Proteomes" id="UP000198534">
    <property type="component" value="Unassembled WGS sequence"/>
</dbReference>
<dbReference type="RefSeq" id="WP_091734482.1">
    <property type="nucleotide sequence ID" value="NZ_FNNQ01000001.1"/>
</dbReference>
<protein>
    <recommendedName>
        <fullName evidence="4">YtkA-like</fullName>
    </recommendedName>
</protein>
<evidence type="ECO:0008006" key="4">
    <source>
        <dbReference type="Google" id="ProtNLM"/>
    </source>
</evidence>
<keyword evidence="3" id="KW-1185">Reference proteome</keyword>
<dbReference type="AlphaFoldDB" id="A0A1H2PZ66"/>
<reference evidence="2 3" key="1">
    <citation type="submission" date="2016-10" db="EMBL/GenBank/DDBJ databases">
        <authorList>
            <person name="de Groot N.N."/>
        </authorList>
    </citation>
    <scope>NUCLEOTIDE SEQUENCE [LARGE SCALE GENOMIC DNA]</scope>
    <source>
        <strain evidence="2 3">DSM 45610</strain>
    </source>
</reference>
<accession>A0A1H2PZ66</accession>
<sequence length="149" mass="17123">MSKLRSFLPFMLAFALFFTFSAPALAEKNHEKGKKDAFLLDGVVKGKRTFQLNFTKKIKNAKGQYIIVFRKDPKVAPNPFYQHASKVNTTSKDYKHIAPKSFNPSPGVYEFIGEYQGILNGKKSLKGFVFKVKVDKNLKMKIIERTKYY</sequence>
<dbReference type="EMBL" id="FNNQ01000001">
    <property type="protein sequence ID" value="SDW00152.1"/>
    <property type="molecule type" value="Genomic_DNA"/>
</dbReference>
<name>A0A1H2PZ66_9BACL</name>
<proteinExistence type="predicted"/>
<feature type="chain" id="PRO_5011444684" description="YtkA-like" evidence="1">
    <location>
        <begin position="27"/>
        <end position="149"/>
    </location>
</feature>
<gene>
    <name evidence="2" type="ORF">SAMN05444487_10132</name>
</gene>
<feature type="signal peptide" evidence="1">
    <location>
        <begin position="1"/>
        <end position="26"/>
    </location>
</feature>